<name>A0A8H5HAI2_9AGAR</name>
<feature type="compositionally biased region" description="Polar residues" evidence="2">
    <location>
        <begin position="767"/>
        <end position="783"/>
    </location>
</feature>
<dbReference type="InterPro" id="IPR041078">
    <property type="entry name" value="Plavaka"/>
</dbReference>
<feature type="compositionally biased region" description="Basic and acidic residues" evidence="2">
    <location>
        <begin position="744"/>
        <end position="754"/>
    </location>
</feature>
<keyword evidence="1" id="KW-0862">Zinc</keyword>
<keyword evidence="1" id="KW-0863">Zinc-finger</keyword>
<feature type="compositionally biased region" description="Acidic residues" evidence="2">
    <location>
        <begin position="973"/>
        <end position="985"/>
    </location>
</feature>
<dbReference type="InterPro" id="IPR013087">
    <property type="entry name" value="Znf_C2H2_type"/>
</dbReference>
<keyword evidence="5" id="KW-1185">Reference proteome</keyword>
<proteinExistence type="predicted"/>
<organism evidence="4 5">
    <name type="scientific">Tricholomella constricta</name>
    <dbReference type="NCBI Taxonomy" id="117010"/>
    <lineage>
        <taxon>Eukaryota</taxon>
        <taxon>Fungi</taxon>
        <taxon>Dikarya</taxon>
        <taxon>Basidiomycota</taxon>
        <taxon>Agaricomycotina</taxon>
        <taxon>Agaricomycetes</taxon>
        <taxon>Agaricomycetidae</taxon>
        <taxon>Agaricales</taxon>
        <taxon>Tricholomatineae</taxon>
        <taxon>Lyophyllaceae</taxon>
        <taxon>Tricholomella</taxon>
    </lineage>
</organism>
<evidence type="ECO:0000256" key="2">
    <source>
        <dbReference type="SAM" id="MobiDB-lite"/>
    </source>
</evidence>
<evidence type="ECO:0000313" key="5">
    <source>
        <dbReference type="Proteomes" id="UP000565441"/>
    </source>
</evidence>
<reference evidence="4 5" key="1">
    <citation type="journal article" date="2020" name="ISME J.">
        <title>Uncovering the hidden diversity of litter-decomposition mechanisms in mushroom-forming fungi.</title>
        <authorList>
            <person name="Floudas D."/>
            <person name="Bentzer J."/>
            <person name="Ahren D."/>
            <person name="Johansson T."/>
            <person name="Persson P."/>
            <person name="Tunlid A."/>
        </authorList>
    </citation>
    <scope>NUCLEOTIDE SEQUENCE [LARGE SCALE GENOMIC DNA]</scope>
    <source>
        <strain evidence="4 5">CBS 661.87</strain>
    </source>
</reference>
<feature type="region of interest" description="Disordered" evidence="2">
    <location>
        <begin position="744"/>
        <end position="834"/>
    </location>
</feature>
<gene>
    <name evidence="4" type="ORF">D9615_006555</name>
</gene>
<feature type="compositionally biased region" description="Polar residues" evidence="2">
    <location>
        <begin position="824"/>
        <end position="833"/>
    </location>
</feature>
<dbReference type="EMBL" id="JAACJP010000016">
    <property type="protein sequence ID" value="KAF5379470.1"/>
    <property type="molecule type" value="Genomic_DNA"/>
</dbReference>
<dbReference type="OrthoDB" id="3208495at2759"/>
<dbReference type="AlphaFoldDB" id="A0A8H5HAI2"/>
<accession>A0A8H5HAI2</accession>
<protein>
    <recommendedName>
        <fullName evidence="3">C2H2-type domain-containing protein</fullName>
    </recommendedName>
</protein>
<feature type="compositionally biased region" description="Basic residues" evidence="2">
    <location>
        <begin position="914"/>
        <end position="925"/>
    </location>
</feature>
<feature type="region of interest" description="Disordered" evidence="2">
    <location>
        <begin position="284"/>
        <end position="366"/>
    </location>
</feature>
<feature type="compositionally biased region" description="Pro residues" evidence="2">
    <location>
        <begin position="348"/>
        <end position="358"/>
    </location>
</feature>
<sequence>MSTSRARLRFEIQTRLLSLQLQNELGNDSPPATPTRTHGTNHVHDLTSGGTDSAPNTITTAVVVTPHDPHQISIDDLNNITPRQVLEARFTCVVQATGEIMQIVQVFVRKDIGIPFNFLHSPQFIRRIHKCARDEPTPSWTEDDTIRCRTTCFDGLLHFLSIPLLSSIPQAHLPQFGLQPHLLDTLGLLLQRDAVLNALTAIFWVPALTRHRLIESHTSSFPPIPSLNMAYKCESCDSSFGTERGLERHQQGCEEFLAADEQENTVPNALEIIAQKRAAKKRKREEDLQALAEPSNSTTNMSDEPQMSIPSAADIEMGSPSPPSPHLSAAGRGVRRRRPTWKILEQLPAPPTPLPPQQPVSDVDAGANDTTPPPMSHFIWEAVVRTARNVFGLYREYSTRPTHDPDDTISLQDLNNAQTVSTAMQMQHSVRTRSENPDAADTPNRYHPFRNSTIFGIMNWMWTGTPIKSLLEMIKLVDFLKSDEFVKDDLADFDIRKETADFDKQMQFQSAEVDEVSSAAIPNDGWFESDVIIEVPDGKKHTPDTIPTFTIPGLQRRSLVEVIKRAFSDSQPLHYTPFKTFWQKDESVEAERVHDELFSSDAMIEAHADLHRQPPEPGCDLERVVAALMFWSDSTHLANFGNASLWPLYLWFGNHSKWLRGKPTMGLCQHLAYIPKCAIPVFDGLLEGVHDDTIITLLFILAEWHTLGKLRLHTDTTLQWLEQCTTDLGRQLRKFESNTCSQFDTRELPKEAQARVRRQTRKPAAPQDTSSAPLTDTPAPSTSGRGRGRGRGRGVRGQRRDNTASTSADVAQAGADDFLPPVTDIQTASAPQRRTSKKFNLELIKLHALGDYASFIRRFGTTDSYSTQPGELEHRMVKRFYARTNKNQATMQMTRLERRNQALVRQARIIAKHKKAEALSPRRRQPSHEDTTTTSSDRSMAIEQLRQHAEAAGAATVDDEQDQDADEQHCEELTLDLEEEDEEDVGVGVEADYEHDIGAEDGEDGAGDFEDEEGYADL</sequence>
<dbReference type="GO" id="GO:0008270">
    <property type="term" value="F:zinc ion binding"/>
    <property type="evidence" value="ECO:0007669"/>
    <property type="project" value="UniProtKB-KW"/>
</dbReference>
<evidence type="ECO:0000259" key="3">
    <source>
        <dbReference type="PROSITE" id="PS50157"/>
    </source>
</evidence>
<dbReference type="Proteomes" id="UP000565441">
    <property type="component" value="Unassembled WGS sequence"/>
</dbReference>
<feature type="compositionally biased region" description="Polar residues" evidence="2">
    <location>
        <begin position="294"/>
        <end position="309"/>
    </location>
</feature>
<dbReference type="Pfam" id="PF18759">
    <property type="entry name" value="Plavaka"/>
    <property type="match status" value="1"/>
</dbReference>
<feature type="region of interest" description="Disordered" evidence="2">
    <location>
        <begin position="914"/>
        <end position="1018"/>
    </location>
</feature>
<feature type="compositionally biased region" description="Acidic residues" evidence="2">
    <location>
        <begin position="999"/>
        <end position="1018"/>
    </location>
</feature>
<keyword evidence="1" id="KW-0479">Metal-binding</keyword>
<comment type="caution">
    <text evidence="4">The sequence shown here is derived from an EMBL/GenBank/DDBJ whole genome shotgun (WGS) entry which is preliminary data.</text>
</comment>
<feature type="compositionally biased region" description="Basic residues" evidence="2">
    <location>
        <begin position="786"/>
        <end position="797"/>
    </location>
</feature>
<feature type="domain" description="C2H2-type" evidence="3">
    <location>
        <begin position="231"/>
        <end position="263"/>
    </location>
</feature>
<dbReference type="PROSITE" id="PS50157">
    <property type="entry name" value="ZINC_FINGER_C2H2_2"/>
    <property type="match status" value="1"/>
</dbReference>
<evidence type="ECO:0000313" key="4">
    <source>
        <dbReference type="EMBL" id="KAF5379470.1"/>
    </source>
</evidence>
<evidence type="ECO:0000256" key="1">
    <source>
        <dbReference type="PROSITE-ProRule" id="PRU00042"/>
    </source>
</evidence>